<keyword evidence="2 7" id="KW-0489">Methyltransferase</keyword>
<dbReference type="Proteomes" id="UP000425178">
    <property type="component" value="Chromosome"/>
</dbReference>
<dbReference type="InterPro" id="IPR002941">
    <property type="entry name" value="DNA_methylase_N4/N6"/>
</dbReference>
<evidence type="ECO:0000256" key="1">
    <source>
        <dbReference type="ARBA" id="ARBA00006594"/>
    </source>
</evidence>
<sequence>MSSLPPREDVRLVWQGMETITPPQPGRITGLRRHSRDGSEPVGAVTDRDNLILRGDNLPTLHTLVPLIGPAVRMVYIDPPYNTGSSDYLYADRRSRADWLSFMHERIDAALPLLRDDAVFVIHCSFHQSAYLEVMLDQLEGLHKVTVIHTLVRHPGRALTADKQFNDVVEQILIYSRDRHFRMPGKEKERSLDDYRWQVEITGPGVSLILGGRTCTLYSPDAWRKVDAGSGEGTFRTHSIRGSLREKNSSGRFWVTHLESLDLAPMTLIEVPGIGDDGQGRRYFHTPKAGNRNGSYFQGIPQSSTHTRLPHPNFLDAHEAYNRVAAEGGVSFRNGKKPESLLQLLIGMFTDEGDTVLDYHLGSGTTSAVAHKLGRRHIGIEQREWAETVALERMRHVIAGEQSGISEAVAWAGGGSVVYGEFRPGEAQADPLS</sequence>
<evidence type="ECO:0000256" key="5">
    <source>
        <dbReference type="SAM" id="MobiDB-lite"/>
    </source>
</evidence>
<evidence type="ECO:0000313" key="8">
    <source>
        <dbReference type="Proteomes" id="UP000425178"/>
    </source>
</evidence>
<feature type="region of interest" description="Disordered" evidence="5">
    <location>
        <begin position="23"/>
        <end position="42"/>
    </location>
</feature>
<dbReference type="SUPFAM" id="SSF53335">
    <property type="entry name" value="S-adenosyl-L-methionine-dependent methyltransferases"/>
    <property type="match status" value="1"/>
</dbReference>
<evidence type="ECO:0000256" key="4">
    <source>
        <dbReference type="RuleBase" id="RU362026"/>
    </source>
</evidence>
<evidence type="ECO:0000313" key="7">
    <source>
        <dbReference type="EMBL" id="QGU04345.1"/>
    </source>
</evidence>
<dbReference type="EC" id="2.1.1.-" evidence="4"/>
<reference evidence="7 8" key="1">
    <citation type="journal article" date="2021" name="Int. J. Syst. Evol. Microbiol.">
        <title>Classification of three corynebacterial strains isolated from a small paddock in North Rhine-Westphalia: proposal of &lt;i&gt;Corynebacterium kalinowskii&lt;/i&gt; sp. nov., &lt;i&gt;Corynebacterium comes&lt;/i&gt; sp. nov. and &lt;i&gt;Corynebacterium occultum&lt;/i&gt; sp. nov.</title>
        <authorList>
            <person name="Schaffert L."/>
            <person name="Ruwe M."/>
            <person name="Milse J."/>
            <person name="Hanuschka K."/>
            <person name="Ortseifen V."/>
            <person name="Droste J."/>
            <person name="Brandt D."/>
            <person name="Schl L."/>
            <person name="Kutter Y."/>
            <person name="Vinke S."/>
            <person name="Vieh P."/>
            <person name="Jacob L."/>
            <person name="L N.C."/>
            <person name="Schulte-Berndt E."/>
            <person name="Hain C."/>
            <person name="Linder M."/>
            <person name="Schmidt P."/>
            <person name="Wollenschl L."/>
            <person name="Luttermann T."/>
            <person name="Thieme E."/>
            <person name="Hassa J."/>
            <person name="Haak M."/>
            <person name="Wittchen M."/>
            <person name="Mentz A."/>
            <person name="Persicke M."/>
            <person name="Busche T."/>
            <person name="R C."/>
        </authorList>
    </citation>
    <scope>NUCLEOTIDE SEQUENCE [LARGE SCALE GENOMIC DNA]</scope>
    <source>
        <strain evidence="7 8">2019</strain>
    </source>
</reference>
<dbReference type="InterPro" id="IPR001091">
    <property type="entry name" value="RM_Methyltransferase"/>
</dbReference>
<organism evidence="7 8">
    <name type="scientific">Corynebacterium comes</name>
    <dbReference type="NCBI Taxonomy" id="2675218"/>
    <lineage>
        <taxon>Bacteria</taxon>
        <taxon>Bacillati</taxon>
        <taxon>Actinomycetota</taxon>
        <taxon>Actinomycetes</taxon>
        <taxon>Mycobacteriales</taxon>
        <taxon>Corynebacteriaceae</taxon>
        <taxon>Corynebacterium</taxon>
    </lineage>
</organism>
<dbReference type="KEGG" id="ccoe:CETAM_05375"/>
<dbReference type="PROSITE" id="PS00092">
    <property type="entry name" value="N6_MTASE"/>
    <property type="match status" value="1"/>
</dbReference>
<evidence type="ECO:0000256" key="3">
    <source>
        <dbReference type="ARBA" id="ARBA00022679"/>
    </source>
</evidence>
<keyword evidence="3 7" id="KW-0808">Transferase</keyword>
<proteinExistence type="inferred from homology"/>
<feature type="domain" description="DNA methylase N-4/N-6" evidence="6">
    <location>
        <begin position="72"/>
        <end position="385"/>
    </location>
</feature>
<dbReference type="GO" id="GO:0032259">
    <property type="term" value="P:methylation"/>
    <property type="evidence" value="ECO:0007669"/>
    <property type="project" value="UniProtKB-KW"/>
</dbReference>
<dbReference type="GO" id="GO:0003677">
    <property type="term" value="F:DNA binding"/>
    <property type="evidence" value="ECO:0007669"/>
    <property type="project" value="InterPro"/>
</dbReference>
<keyword evidence="8" id="KW-1185">Reference proteome</keyword>
<comment type="similarity">
    <text evidence="1 4">Belongs to the N(4)/N(6)-methyltransferase family.</text>
</comment>
<accession>A0A6B8VZ58</accession>
<dbReference type="GO" id="GO:0008170">
    <property type="term" value="F:N-methyltransferase activity"/>
    <property type="evidence" value="ECO:0007669"/>
    <property type="project" value="InterPro"/>
</dbReference>
<dbReference type="PRINTS" id="PR00508">
    <property type="entry name" value="S21N4MTFRASE"/>
</dbReference>
<dbReference type="Gene3D" id="3.40.50.150">
    <property type="entry name" value="Vaccinia Virus protein VP39"/>
    <property type="match status" value="1"/>
</dbReference>
<protein>
    <recommendedName>
        <fullName evidence="4">Methyltransferase</fullName>
        <ecNumber evidence="4">2.1.1.-</ecNumber>
    </recommendedName>
</protein>
<dbReference type="AlphaFoldDB" id="A0A6B8VZ58"/>
<dbReference type="REBASE" id="364935">
    <property type="entry name" value="M.Cps2019ORF5375P"/>
</dbReference>
<dbReference type="InterPro" id="IPR002052">
    <property type="entry name" value="DNA_methylase_N6_adenine_CS"/>
</dbReference>
<dbReference type="InterPro" id="IPR029063">
    <property type="entry name" value="SAM-dependent_MTases_sf"/>
</dbReference>
<gene>
    <name evidence="7" type="primary">dpnA</name>
    <name evidence="7" type="ORF">CETAM_05375</name>
</gene>
<dbReference type="RefSeq" id="WP_156227679.1">
    <property type="nucleotide sequence ID" value="NZ_CP046453.1"/>
</dbReference>
<name>A0A6B8VZ58_9CORY</name>
<evidence type="ECO:0000256" key="2">
    <source>
        <dbReference type="ARBA" id="ARBA00022603"/>
    </source>
</evidence>
<evidence type="ECO:0000259" key="6">
    <source>
        <dbReference type="Pfam" id="PF01555"/>
    </source>
</evidence>
<dbReference type="Pfam" id="PF01555">
    <property type="entry name" value="N6_N4_Mtase"/>
    <property type="match status" value="1"/>
</dbReference>
<dbReference type="EMBL" id="CP046453">
    <property type="protein sequence ID" value="QGU04345.1"/>
    <property type="molecule type" value="Genomic_DNA"/>
</dbReference>